<evidence type="ECO:0000313" key="2">
    <source>
        <dbReference type="EMBL" id="APC46312.1"/>
    </source>
</evidence>
<reference evidence="2 3" key="1">
    <citation type="submission" date="2016-09" db="EMBL/GenBank/DDBJ databases">
        <title>Complete Genome Sequence of Streptomyces 5a phage BRock.</title>
        <authorList>
            <person name="Crossman A."/>
            <person name="Baron S."/>
            <person name="Jamdagni P."/>
            <person name="Khatri P."/>
            <person name="Sharma D."/>
            <person name="Pandey M."/>
            <person name="Goyal S."/>
            <person name="Kumar S."/>
            <person name="Phogat A."/>
            <person name="Chawla G."/>
            <person name="Pasricha M."/>
            <person name="Gupta K."/>
            <person name="Bazzad D."/>
            <person name="Aggarwal V."/>
            <person name="Poughat A."/>
            <person name="Singh K."/>
            <person name="Rana P."/>
            <person name="Gautam R."/>
            <person name="Sharma V."/>
            <person name="Tyagi D."/>
            <person name="Shahi A."/>
            <person name="Jangra N."/>
            <person name="Malik M."/>
            <person name="Sidhu P.K."/>
            <person name="Malik S."/>
            <person name="Ghalyan Y."/>
            <person name="Sharma S.S."/>
            <person name="Malik A."/>
            <person name="Chuttani R."/>
            <person name="Bamal N."/>
            <person name="Bhadula D."/>
            <person name="Batra A."/>
            <person name="Temple L."/>
            <person name="Nehra K."/>
        </authorList>
    </citation>
    <scope>NUCLEOTIDE SEQUENCE [LARGE SCALE GENOMIC DNA]</scope>
</reference>
<feature type="compositionally biased region" description="Polar residues" evidence="1">
    <location>
        <begin position="46"/>
        <end position="66"/>
    </location>
</feature>
<proteinExistence type="predicted"/>
<feature type="region of interest" description="Disordered" evidence="1">
    <location>
        <begin position="1"/>
        <end position="75"/>
    </location>
</feature>
<dbReference type="RefSeq" id="YP_009831775.1">
    <property type="nucleotide sequence ID" value="NC_048650.1"/>
</dbReference>
<sequence length="75" mass="8402">MNPYPSEGSPSQQRPDPYISRNAEFDGGRSLGSMTSMQQGVRAGFTSRSVITPFSQPNGQTQNDFQRSLLMDRFR</sequence>
<protein>
    <submittedName>
        <fullName evidence="2">Uncharacterized protein</fullName>
    </submittedName>
</protein>
<keyword evidence="3" id="KW-1185">Reference proteome</keyword>
<dbReference type="GeneID" id="55601464"/>
<dbReference type="KEGG" id="vg:55601464"/>
<accession>A0A1J0GVV9</accession>
<evidence type="ECO:0000313" key="3">
    <source>
        <dbReference type="Proteomes" id="UP000224898"/>
    </source>
</evidence>
<evidence type="ECO:0000256" key="1">
    <source>
        <dbReference type="SAM" id="MobiDB-lite"/>
    </source>
</evidence>
<name>A0A1J0GVV9_9CAUD</name>
<organism evidence="2 3">
    <name type="scientific">Streptomyces phage BRock</name>
    <dbReference type="NCBI Taxonomy" id="1913591"/>
    <lineage>
        <taxon>Viruses</taxon>
        <taxon>Duplodnaviria</taxon>
        <taxon>Heunggongvirae</taxon>
        <taxon>Uroviricota</taxon>
        <taxon>Caudoviricetes</taxon>
        <taxon>Borockvirus</taxon>
        <taxon>Borockvirus brock</taxon>
    </lineage>
</organism>
<dbReference type="EMBL" id="KX925554">
    <property type="protein sequence ID" value="APC46312.1"/>
    <property type="molecule type" value="Genomic_DNA"/>
</dbReference>
<dbReference type="Proteomes" id="UP000224898">
    <property type="component" value="Segment"/>
</dbReference>